<proteinExistence type="predicted"/>
<evidence type="ECO:0000313" key="2">
    <source>
        <dbReference type="EMBL" id="KAF0720688.1"/>
    </source>
</evidence>
<gene>
    <name evidence="3" type="primary">Aste57867_113</name>
    <name evidence="2" type="ORF">As57867_000113</name>
    <name evidence="3" type="ORF">ASTE57867_113</name>
</gene>
<dbReference type="Proteomes" id="UP000332933">
    <property type="component" value="Unassembled WGS sequence"/>
</dbReference>
<organism evidence="3 4">
    <name type="scientific">Aphanomyces stellatus</name>
    <dbReference type="NCBI Taxonomy" id="120398"/>
    <lineage>
        <taxon>Eukaryota</taxon>
        <taxon>Sar</taxon>
        <taxon>Stramenopiles</taxon>
        <taxon>Oomycota</taxon>
        <taxon>Saprolegniomycetes</taxon>
        <taxon>Saprolegniales</taxon>
        <taxon>Verrucalvaceae</taxon>
        <taxon>Aphanomyces</taxon>
    </lineage>
</organism>
<evidence type="ECO:0000256" key="1">
    <source>
        <dbReference type="SAM" id="MobiDB-lite"/>
    </source>
</evidence>
<protein>
    <submittedName>
        <fullName evidence="3">Aste57867_113 protein</fullName>
    </submittedName>
</protein>
<name>A0A485K312_9STRA</name>
<evidence type="ECO:0000313" key="3">
    <source>
        <dbReference type="EMBL" id="VFT77339.1"/>
    </source>
</evidence>
<dbReference type="EMBL" id="CAADRA010000004">
    <property type="protein sequence ID" value="VFT77339.1"/>
    <property type="molecule type" value="Genomic_DNA"/>
</dbReference>
<evidence type="ECO:0000313" key="4">
    <source>
        <dbReference type="Proteomes" id="UP000332933"/>
    </source>
</evidence>
<reference evidence="3 4" key="1">
    <citation type="submission" date="2019-03" db="EMBL/GenBank/DDBJ databases">
        <authorList>
            <person name="Gaulin E."/>
            <person name="Dumas B."/>
        </authorList>
    </citation>
    <scope>NUCLEOTIDE SEQUENCE [LARGE SCALE GENOMIC DNA]</scope>
    <source>
        <strain evidence="3">CBS 568.67</strain>
    </source>
</reference>
<reference evidence="2" key="2">
    <citation type="submission" date="2019-06" db="EMBL/GenBank/DDBJ databases">
        <title>Genomics analysis of Aphanomyces spp. identifies a new class of oomycete effector associated with host adaptation.</title>
        <authorList>
            <person name="Gaulin E."/>
        </authorList>
    </citation>
    <scope>NUCLEOTIDE SEQUENCE</scope>
    <source>
        <strain evidence="2">CBS 578.67</strain>
    </source>
</reference>
<feature type="compositionally biased region" description="Low complexity" evidence="1">
    <location>
        <begin position="151"/>
        <end position="164"/>
    </location>
</feature>
<feature type="compositionally biased region" description="Basic and acidic residues" evidence="1">
    <location>
        <begin position="173"/>
        <end position="185"/>
    </location>
</feature>
<dbReference type="EMBL" id="VJMH01000004">
    <property type="protein sequence ID" value="KAF0720688.1"/>
    <property type="molecule type" value="Genomic_DNA"/>
</dbReference>
<sequence>MFFSNTKQKRHSMPLPKWLLPVADHQSPCCVERERAHKQSFFTRAKSAPELAISVKLVNRRRAWSETIVGGRHVPYEKDELATQKQLRHQWFVLPSIREDEHCEDCHAFYSQMHPEDICVVVSAIHDARSVPLERHVGRPKRPSSATATGRKPLPLLLNRMPRPSKNGFANFPRRDAVLHESPRP</sequence>
<dbReference type="AlphaFoldDB" id="A0A485K312"/>
<feature type="region of interest" description="Disordered" evidence="1">
    <location>
        <begin position="133"/>
        <end position="185"/>
    </location>
</feature>
<accession>A0A485K312</accession>
<keyword evidence="4" id="KW-1185">Reference proteome</keyword>